<evidence type="ECO:0000313" key="1">
    <source>
        <dbReference type="EMBL" id="KKL09959.1"/>
    </source>
</evidence>
<dbReference type="EMBL" id="LAZR01042259">
    <property type="protein sequence ID" value="KKL09959.1"/>
    <property type="molecule type" value="Genomic_DNA"/>
</dbReference>
<name>A0A0F9AK38_9ZZZZ</name>
<dbReference type="AlphaFoldDB" id="A0A0F9AK38"/>
<organism evidence="1">
    <name type="scientific">marine sediment metagenome</name>
    <dbReference type="NCBI Taxonomy" id="412755"/>
    <lineage>
        <taxon>unclassified sequences</taxon>
        <taxon>metagenomes</taxon>
        <taxon>ecological metagenomes</taxon>
    </lineage>
</organism>
<comment type="caution">
    <text evidence="1">The sequence shown here is derived from an EMBL/GenBank/DDBJ whole genome shotgun (WGS) entry which is preliminary data.</text>
</comment>
<reference evidence="1" key="1">
    <citation type="journal article" date="2015" name="Nature">
        <title>Complex archaea that bridge the gap between prokaryotes and eukaryotes.</title>
        <authorList>
            <person name="Spang A."/>
            <person name="Saw J.H."/>
            <person name="Jorgensen S.L."/>
            <person name="Zaremba-Niedzwiedzka K."/>
            <person name="Martijn J."/>
            <person name="Lind A.E."/>
            <person name="van Eijk R."/>
            <person name="Schleper C."/>
            <person name="Guy L."/>
            <person name="Ettema T.J."/>
        </authorList>
    </citation>
    <scope>NUCLEOTIDE SEQUENCE</scope>
</reference>
<sequence>MAHGDMAIACHLTITNEEWDDHGMRQCAGVAIFRSNVAKSPRNPEVLTLPADKETVFGFGEFVQYHTGKD</sequence>
<gene>
    <name evidence="1" type="ORF">LCGC14_2560600</name>
</gene>
<accession>A0A0F9AK38</accession>
<protein>
    <submittedName>
        <fullName evidence="1">Uncharacterized protein</fullName>
    </submittedName>
</protein>
<proteinExistence type="predicted"/>